<dbReference type="HOGENOM" id="CLU_2411514_0_0_11"/>
<sequence>MALHRGQRRAYVDLRPPERQFGRMDEDDADQEALARQRAEALRASLPPVKRDGVVQVGRARFSVYSGEAALEMRRREAESKRLREGRR</sequence>
<gene>
    <name evidence="2" type="ordered locus">Srot_2577</name>
</gene>
<dbReference type="Proteomes" id="UP000002247">
    <property type="component" value="Chromosome"/>
</dbReference>
<evidence type="ECO:0000313" key="2">
    <source>
        <dbReference type="EMBL" id="ADG99013.1"/>
    </source>
</evidence>
<feature type="region of interest" description="Disordered" evidence="1">
    <location>
        <begin position="1"/>
        <end position="30"/>
    </location>
</feature>
<organism evidence="2 3">
    <name type="scientific">Segniliparus rotundus (strain ATCC BAA-972 / CDC 1076 / CIP 108378 / DSM 44985 / JCM 13578)</name>
    <dbReference type="NCBI Taxonomy" id="640132"/>
    <lineage>
        <taxon>Bacteria</taxon>
        <taxon>Bacillati</taxon>
        <taxon>Actinomycetota</taxon>
        <taxon>Actinomycetes</taxon>
        <taxon>Mycobacteriales</taxon>
        <taxon>Segniliparaceae</taxon>
        <taxon>Segniliparus</taxon>
    </lineage>
</organism>
<dbReference type="KEGG" id="srt:Srot_2577"/>
<dbReference type="STRING" id="640132.Srot_2577"/>
<dbReference type="EMBL" id="CP001958">
    <property type="protein sequence ID" value="ADG99013.1"/>
    <property type="molecule type" value="Genomic_DNA"/>
</dbReference>
<reference evidence="2 3" key="1">
    <citation type="journal article" date="2010" name="Stand. Genomic Sci.">
        <title>Complete genome sequence of Segniliparus rotundus type strain (CDC 1076).</title>
        <authorList>
            <person name="Sikorski J."/>
            <person name="Lapidus A."/>
            <person name="Copeland A."/>
            <person name="Misra M."/>
            <person name="Glavina Del Rio T."/>
            <person name="Nolan M."/>
            <person name="Lucas S."/>
            <person name="Chen F."/>
            <person name="Tice H."/>
            <person name="Cheng J.F."/>
            <person name="Jando M."/>
            <person name="Schneider S."/>
            <person name="Bruce D."/>
            <person name="Goodwin L."/>
            <person name="Pitluck S."/>
            <person name="Liolios K."/>
            <person name="Mikhailova N."/>
            <person name="Pati A."/>
            <person name="Ivanova N."/>
            <person name="Mavromatis K."/>
            <person name="Chen A."/>
            <person name="Palaniappan K."/>
            <person name="Chertkov O."/>
            <person name="Land M."/>
            <person name="Hauser L."/>
            <person name="Chang Y.J."/>
            <person name="Jeffries C.D."/>
            <person name="Brettin T."/>
            <person name="Detter J.C."/>
            <person name="Han C."/>
            <person name="Rohde M."/>
            <person name="Goker M."/>
            <person name="Bristow J."/>
            <person name="Eisen J.A."/>
            <person name="Markowitz V."/>
            <person name="Hugenholtz P."/>
            <person name="Kyrpides N.C."/>
            <person name="Klenk H.P."/>
        </authorList>
    </citation>
    <scope>NUCLEOTIDE SEQUENCE [LARGE SCALE GENOMIC DNA]</scope>
    <source>
        <strain evidence="3">ATCC BAA-972 / CDC 1076 / CIP 108378 / DSM 44985 / JCM 13578</strain>
    </source>
</reference>
<protein>
    <submittedName>
        <fullName evidence="2">Uncharacterized protein</fullName>
    </submittedName>
</protein>
<dbReference type="AlphaFoldDB" id="D6ZC44"/>
<dbReference type="RefSeq" id="WP_013139462.1">
    <property type="nucleotide sequence ID" value="NC_014168.1"/>
</dbReference>
<accession>D6ZC44</accession>
<proteinExistence type="predicted"/>
<keyword evidence="3" id="KW-1185">Reference proteome</keyword>
<evidence type="ECO:0000256" key="1">
    <source>
        <dbReference type="SAM" id="MobiDB-lite"/>
    </source>
</evidence>
<name>D6ZC44_SEGRD</name>
<feature type="compositionally biased region" description="Basic and acidic residues" evidence="1">
    <location>
        <begin position="10"/>
        <end position="24"/>
    </location>
</feature>
<evidence type="ECO:0000313" key="3">
    <source>
        <dbReference type="Proteomes" id="UP000002247"/>
    </source>
</evidence>